<dbReference type="AlphaFoldDB" id="A0A8J2VIR3"/>
<dbReference type="PROSITE" id="PS50895">
    <property type="entry name" value="SURF1"/>
    <property type="match status" value="1"/>
</dbReference>
<comment type="similarity">
    <text evidence="2 6">Belongs to the SURF1 family.</text>
</comment>
<evidence type="ECO:0000256" key="1">
    <source>
        <dbReference type="ARBA" id="ARBA00004370"/>
    </source>
</evidence>
<keyword evidence="3 6" id="KW-0812">Transmembrane</keyword>
<dbReference type="GO" id="GO:0005886">
    <property type="term" value="C:plasma membrane"/>
    <property type="evidence" value="ECO:0007669"/>
    <property type="project" value="UniProtKB-SubCell"/>
</dbReference>
<reference evidence="7" key="1">
    <citation type="journal article" date="2014" name="Int. J. Syst. Evol. Microbiol.">
        <title>Complete genome sequence of Corynebacterium casei LMG S-19264T (=DSM 44701T), isolated from a smear-ripened cheese.</title>
        <authorList>
            <consortium name="US DOE Joint Genome Institute (JGI-PGF)"/>
            <person name="Walter F."/>
            <person name="Albersmeier A."/>
            <person name="Kalinowski J."/>
            <person name="Ruckert C."/>
        </authorList>
    </citation>
    <scope>NUCLEOTIDE SEQUENCE</scope>
    <source>
        <strain evidence="7">CCM 7684</strain>
    </source>
</reference>
<dbReference type="RefSeq" id="WP_229729158.1">
    <property type="nucleotide sequence ID" value="NZ_BMCP01000001.1"/>
</dbReference>
<name>A0A8J2VIR3_9RHOB</name>
<feature type="transmembrane region" description="Helical" evidence="6">
    <location>
        <begin position="224"/>
        <end position="246"/>
    </location>
</feature>
<evidence type="ECO:0000313" key="7">
    <source>
        <dbReference type="EMBL" id="GGE32000.1"/>
    </source>
</evidence>
<dbReference type="CDD" id="cd06662">
    <property type="entry name" value="SURF1"/>
    <property type="match status" value="1"/>
</dbReference>
<evidence type="ECO:0000256" key="4">
    <source>
        <dbReference type="ARBA" id="ARBA00022989"/>
    </source>
</evidence>
<dbReference type="InterPro" id="IPR002994">
    <property type="entry name" value="Surf1/Shy1"/>
</dbReference>
<gene>
    <name evidence="7" type="ORF">GCM10007276_06530</name>
</gene>
<feature type="transmembrane region" description="Helical" evidence="6">
    <location>
        <begin position="18"/>
        <end position="41"/>
    </location>
</feature>
<evidence type="ECO:0000256" key="5">
    <source>
        <dbReference type="ARBA" id="ARBA00023136"/>
    </source>
</evidence>
<dbReference type="Proteomes" id="UP000602745">
    <property type="component" value="Unassembled WGS sequence"/>
</dbReference>
<comment type="caution">
    <text evidence="7">The sequence shown here is derived from an EMBL/GenBank/DDBJ whole genome shotgun (WGS) entry which is preliminary data.</text>
</comment>
<keyword evidence="5 6" id="KW-0472">Membrane</keyword>
<keyword evidence="4 6" id="KW-1133">Transmembrane helix</keyword>
<organism evidence="7 8">
    <name type="scientific">Agaricicola taiwanensis</name>
    <dbReference type="NCBI Taxonomy" id="591372"/>
    <lineage>
        <taxon>Bacteria</taxon>
        <taxon>Pseudomonadati</taxon>
        <taxon>Pseudomonadota</taxon>
        <taxon>Alphaproteobacteria</taxon>
        <taxon>Rhodobacterales</taxon>
        <taxon>Paracoccaceae</taxon>
        <taxon>Agaricicola</taxon>
    </lineage>
</organism>
<proteinExistence type="inferred from homology"/>
<dbReference type="PANTHER" id="PTHR23427:SF2">
    <property type="entry name" value="SURFEIT LOCUS PROTEIN 1"/>
    <property type="match status" value="1"/>
</dbReference>
<evidence type="ECO:0000313" key="8">
    <source>
        <dbReference type="Proteomes" id="UP000602745"/>
    </source>
</evidence>
<dbReference type="Pfam" id="PF02104">
    <property type="entry name" value="SURF1"/>
    <property type="match status" value="1"/>
</dbReference>
<evidence type="ECO:0000256" key="6">
    <source>
        <dbReference type="RuleBase" id="RU363076"/>
    </source>
</evidence>
<evidence type="ECO:0000256" key="3">
    <source>
        <dbReference type="ARBA" id="ARBA00022692"/>
    </source>
</evidence>
<protein>
    <recommendedName>
        <fullName evidence="6">SURF1-like protein</fullName>
    </recommendedName>
</protein>
<dbReference type="PANTHER" id="PTHR23427">
    <property type="entry name" value="SURFEIT LOCUS PROTEIN"/>
    <property type="match status" value="1"/>
</dbReference>
<keyword evidence="8" id="KW-1185">Reference proteome</keyword>
<keyword evidence="6" id="KW-1003">Cell membrane</keyword>
<sequence length="265" mass="29010">MAQAPGDRTERHRRPRSALALSIMGLLAALGVVVLTGLGLWQVERRAWKLDLIARVDARIHAAPVAAPGPASWPQMTAAGAEYRKVQVRGRFLHDREVLVQAVTDFGGGFWVMTPLATSEGFTVFVNRGFVPTDRRAASSRMEGQVEGETTVTGLLRLSEPGGAFLRSNDPAADRWYSRDVAAMAQSRDIDEAAPYFIDADRTANPGGLPVGGLTVVRFYNNHLVYLLTWFALDAMLVGAIIFVAYDERRLRRAARGGSETMREA</sequence>
<evidence type="ECO:0000256" key="2">
    <source>
        <dbReference type="ARBA" id="ARBA00007165"/>
    </source>
</evidence>
<reference evidence="7" key="2">
    <citation type="submission" date="2020-09" db="EMBL/GenBank/DDBJ databases">
        <authorList>
            <person name="Sun Q."/>
            <person name="Sedlacek I."/>
        </authorList>
    </citation>
    <scope>NUCLEOTIDE SEQUENCE</scope>
    <source>
        <strain evidence="7">CCM 7684</strain>
    </source>
</reference>
<dbReference type="EMBL" id="BMCP01000001">
    <property type="protein sequence ID" value="GGE32000.1"/>
    <property type="molecule type" value="Genomic_DNA"/>
</dbReference>
<comment type="subcellular location">
    <subcellularLocation>
        <location evidence="6">Cell membrane</location>
        <topology evidence="6">Multi-pass membrane protein</topology>
    </subcellularLocation>
    <subcellularLocation>
        <location evidence="1">Membrane</location>
    </subcellularLocation>
</comment>
<accession>A0A8J2VIR3</accession>
<dbReference type="InterPro" id="IPR045214">
    <property type="entry name" value="Surf1/Surf4"/>
</dbReference>